<dbReference type="OrthoDB" id="1096881at2"/>
<name>A0A7W6MY04_9BACT</name>
<dbReference type="EMBL" id="JACIES010000002">
    <property type="protein sequence ID" value="MBB4025325.1"/>
    <property type="molecule type" value="Genomic_DNA"/>
</dbReference>
<keyword evidence="2" id="KW-1185">Reference proteome</keyword>
<organism evidence="1 2">
    <name type="scientific">Butyricimonas faecihominis</name>
    <dbReference type="NCBI Taxonomy" id="1472416"/>
    <lineage>
        <taxon>Bacteria</taxon>
        <taxon>Pseudomonadati</taxon>
        <taxon>Bacteroidota</taxon>
        <taxon>Bacteroidia</taxon>
        <taxon>Bacteroidales</taxon>
        <taxon>Odoribacteraceae</taxon>
        <taxon>Butyricimonas</taxon>
    </lineage>
</organism>
<dbReference type="AlphaFoldDB" id="A0A7W6MY04"/>
<sequence>MRTLIILFMLTIPFSMVNIGCQDIEIGYLITEYAGYSLDSLVINYELDATPPEEVSNPEYQMYLDMGFSPEEIAMFFQIYPTMLVGGGEDWLRVTYGMPWTSTPIEGIEGSNPIWCQVKSITSEGGDADKLAACISVRGNGVLSVPVENDVPRGRYSISLNFWNEGRSKDVNNCFTIIVR</sequence>
<evidence type="ECO:0000313" key="1">
    <source>
        <dbReference type="EMBL" id="MBB4025325.1"/>
    </source>
</evidence>
<proteinExistence type="predicted"/>
<comment type="caution">
    <text evidence="1">The sequence shown here is derived from an EMBL/GenBank/DDBJ whole genome shotgun (WGS) entry which is preliminary data.</text>
</comment>
<protein>
    <submittedName>
        <fullName evidence="1">Uncharacterized protein</fullName>
    </submittedName>
</protein>
<dbReference type="Proteomes" id="UP000546007">
    <property type="component" value="Unassembled WGS sequence"/>
</dbReference>
<dbReference type="RefSeq" id="WP_124315764.1">
    <property type="nucleotide sequence ID" value="NZ_AP028155.1"/>
</dbReference>
<evidence type="ECO:0000313" key="2">
    <source>
        <dbReference type="Proteomes" id="UP000546007"/>
    </source>
</evidence>
<gene>
    <name evidence="1" type="ORF">GGR14_001097</name>
</gene>
<reference evidence="1 2" key="1">
    <citation type="submission" date="2020-08" db="EMBL/GenBank/DDBJ databases">
        <title>Genomic Encyclopedia of Type Strains, Phase IV (KMG-IV): sequencing the most valuable type-strain genomes for metagenomic binning, comparative biology and taxonomic classification.</title>
        <authorList>
            <person name="Goeker M."/>
        </authorList>
    </citation>
    <scope>NUCLEOTIDE SEQUENCE [LARGE SCALE GENOMIC DNA]</scope>
    <source>
        <strain evidence="1 2">DSM 105721</strain>
    </source>
</reference>
<dbReference type="GeneID" id="93099458"/>
<accession>A0A7W6MY04</accession>